<protein>
    <submittedName>
        <fullName evidence="2">Esterase</fullName>
    </submittedName>
</protein>
<keyword evidence="3" id="KW-1185">Reference proteome</keyword>
<dbReference type="KEGG" id="fgl:EM308_06035"/>
<dbReference type="RefSeq" id="WP_035634394.1">
    <property type="nucleotide sequence ID" value="NZ_CP017479.1"/>
</dbReference>
<sequence>MNKSNLFFLFAIMALFYSCSAPTITDDLLDGKVIFDPSLYNPEQFLVSAKYPNPTPEDLSKHIILVVHGYSATTFEWQEFKDWSNESTYRISQVLLDGHGRDYDSFKASKWEDWQSAITEEYEKLIALGYTKISIAGSSTGGTLILELVKSGYFNTHLPPKNLFLIDPIVVSSSKLQSIVGIIGPMIVYAESDQTSEENKYWYRFRPYQTINELNDVMKVVRKGLEDEIKLPTETYLKVFHSLHDPVASTTSTVLIYKGLKTSTGAPIDVQLMDSDIHVFTRLSLRSNVTTLQHANQLDAFNQIANKLN</sequence>
<gene>
    <name evidence="2" type="ORF">EM308_06035</name>
</gene>
<proteinExistence type="predicted"/>
<dbReference type="Proteomes" id="UP000175968">
    <property type="component" value="Chromosome"/>
</dbReference>
<evidence type="ECO:0000313" key="3">
    <source>
        <dbReference type="Proteomes" id="UP000175968"/>
    </source>
</evidence>
<dbReference type="PROSITE" id="PS51257">
    <property type="entry name" value="PROKAR_LIPOPROTEIN"/>
    <property type="match status" value="1"/>
</dbReference>
<evidence type="ECO:0000256" key="1">
    <source>
        <dbReference type="SAM" id="SignalP"/>
    </source>
</evidence>
<dbReference type="AlphaFoldDB" id="A0AAC9N3L9"/>
<reference evidence="2 3" key="1">
    <citation type="submission" date="2016-10" db="EMBL/GenBank/DDBJ databases">
        <title>Flavobacterium gilvum sp. nov., isolated from stream water.</title>
        <authorList>
            <person name="Shin S.-K."/>
            <person name="Cho Y.-J."/>
            <person name="Yi H."/>
        </authorList>
    </citation>
    <scope>NUCLEOTIDE SEQUENCE [LARGE SCALE GENOMIC DNA]</scope>
    <source>
        <strain evidence="2 3">EM1308</strain>
    </source>
</reference>
<dbReference type="InterPro" id="IPR029058">
    <property type="entry name" value="AB_hydrolase_fold"/>
</dbReference>
<feature type="signal peptide" evidence="1">
    <location>
        <begin position="1"/>
        <end position="21"/>
    </location>
</feature>
<dbReference type="EMBL" id="CP017479">
    <property type="protein sequence ID" value="AOW09100.1"/>
    <property type="molecule type" value="Genomic_DNA"/>
</dbReference>
<feature type="chain" id="PRO_5042127199" evidence="1">
    <location>
        <begin position="22"/>
        <end position="309"/>
    </location>
</feature>
<evidence type="ECO:0000313" key="2">
    <source>
        <dbReference type="EMBL" id="AOW09100.1"/>
    </source>
</evidence>
<dbReference type="SUPFAM" id="SSF53474">
    <property type="entry name" value="alpha/beta-Hydrolases"/>
    <property type="match status" value="1"/>
</dbReference>
<accession>A0AAC9N3L9</accession>
<dbReference type="Gene3D" id="3.40.50.1820">
    <property type="entry name" value="alpha/beta hydrolase"/>
    <property type="match status" value="1"/>
</dbReference>
<organism evidence="2 3">
    <name type="scientific">Flavobacterium gilvum</name>
    <dbReference type="NCBI Taxonomy" id="1492737"/>
    <lineage>
        <taxon>Bacteria</taxon>
        <taxon>Pseudomonadati</taxon>
        <taxon>Bacteroidota</taxon>
        <taxon>Flavobacteriia</taxon>
        <taxon>Flavobacteriales</taxon>
        <taxon>Flavobacteriaceae</taxon>
        <taxon>Flavobacterium</taxon>
    </lineage>
</organism>
<keyword evidence="1" id="KW-0732">Signal</keyword>
<name>A0AAC9N3L9_9FLAO</name>